<evidence type="ECO:0000313" key="9">
    <source>
        <dbReference type="EMBL" id="MFC5729296.1"/>
    </source>
</evidence>
<reference evidence="10" key="1">
    <citation type="journal article" date="2019" name="Int. J. Syst. Evol. Microbiol.">
        <title>The Global Catalogue of Microorganisms (GCM) 10K type strain sequencing project: providing services to taxonomists for standard genome sequencing and annotation.</title>
        <authorList>
            <consortium name="The Broad Institute Genomics Platform"/>
            <consortium name="The Broad Institute Genome Sequencing Center for Infectious Disease"/>
            <person name="Wu L."/>
            <person name="Ma J."/>
        </authorList>
    </citation>
    <scope>NUCLEOTIDE SEQUENCE [LARGE SCALE GENOMIC DNA]</scope>
    <source>
        <strain evidence="10">YIM 94188</strain>
    </source>
</reference>
<dbReference type="NCBIfam" id="TIGR01910">
    <property type="entry name" value="DapE-ArgE"/>
    <property type="match status" value="1"/>
</dbReference>
<evidence type="ECO:0000256" key="3">
    <source>
        <dbReference type="ARBA" id="ARBA00006247"/>
    </source>
</evidence>
<comment type="similarity">
    <text evidence="3">Belongs to the peptidase M20A family.</text>
</comment>
<gene>
    <name evidence="9" type="ORF">ACFPQB_10225</name>
</gene>
<dbReference type="Gene3D" id="3.30.70.360">
    <property type="match status" value="1"/>
</dbReference>
<dbReference type="InterPro" id="IPR002933">
    <property type="entry name" value="Peptidase_M20"/>
</dbReference>
<comment type="cofactor">
    <cofactor evidence="1">
        <name>Co(2+)</name>
        <dbReference type="ChEBI" id="CHEBI:48828"/>
    </cofactor>
</comment>
<dbReference type="RefSeq" id="WP_240769692.1">
    <property type="nucleotide sequence ID" value="NZ_JBHSNS010000003.1"/>
</dbReference>
<dbReference type="Pfam" id="PF01546">
    <property type="entry name" value="Peptidase_M20"/>
    <property type="match status" value="1"/>
</dbReference>
<keyword evidence="6" id="KW-0862">Zinc</keyword>
<sequence>MTTITDAELTLSPAETRVLDVLDEAALVEELVALIRVPSVTGTDAEAELQHRCAQDLDRLGFDVDAWELDLAGLAAHPDFPGTEAPRTEGHGLVGQLGPSGRPALVLQGHIDVVPTGDLDQWTDRDPFAGAIRGGAVHGRGACDMKAGVAANLAVARALAMSGVRLDRPFAVHSVISEEDGGLGAFATMLRGHSGDAAIITEPTSGRIVVANAGALTFELRIPGRATHGSSRHHGHSAIEAFLPIHAAIARLEERRNTGPDRLFADNPLPYPISIGKIRAGDWASSVPDLLVAEGRLGVQLDEPPATARAALETTIAQACAQDPWLRDHPVEVAWIGGQFASGRIGEDEPLIADVATAIRHTEGRDAALGAAPYGSDLRLYVGIGGLPTLQYGPGDVRLAHGPREQVDIDEMVRCARTLALVAARRCGAHL</sequence>
<organism evidence="9 10">
    <name type="scientific">Nocardioides vastitatis</name>
    <dbReference type="NCBI Taxonomy" id="2568655"/>
    <lineage>
        <taxon>Bacteria</taxon>
        <taxon>Bacillati</taxon>
        <taxon>Actinomycetota</taxon>
        <taxon>Actinomycetes</taxon>
        <taxon>Propionibacteriales</taxon>
        <taxon>Nocardioidaceae</taxon>
        <taxon>Nocardioides</taxon>
    </lineage>
</organism>
<comment type="cofactor">
    <cofactor evidence="2">
        <name>Zn(2+)</name>
        <dbReference type="ChEBI" id="CHEBI:29105"/>
    </cofactor>
</comment>
<evidence type="ECO:0000313" key="10">
    <source>
        <dbReference type="Proteomes" id="UP001596072"/>
    </source>
</evidence>
<name>A0ABW0ZEI7_9ACTN</name>
<dbReference type="EMBL" id="JBHSNS010000003">
    <property type="protein sequence ID" value="MFC5729296.1"/>
    <property type="molecule type" value="Genomic_DNA"/>
</dbReference>
<keyword evidence="5" id="KW-0378">Hydrolase</keyword>
<dbReference type="Pfam" id="PF07687">
    <property type="entry name" value="M20_dimer"/>
    <property type="match status" value="1"/>
</dbReference>
<dbReference type="PANTHER" id="PTHR43808">
    <property type="entry name" value="ACETYLORNITHINE DEACETYLASE"/>
    <property type="match status" value="1"/>
</dbReference>
<accession>A0ABW0ZEI7</accession>
<dbReference type="InterPro" id="IPR050072">
    <property type="entry name" value="Peptidase_M20A"/>
</dbReference>
<feature type="domain" description="Peptidase M20 dimerisation" evidence="8">
    <location>
        <begin position="211"/>
        <end position="322"/>
    </location>
</feature>
<dbReference type="PANTHER" id="PTHR43808:SF25">
    <property type="entry name" value="PEPTIDASE M20 DIMERISATION DOMAIN-CONTAINING PROTEIN"/>
    <property type="match status" value="1"/>
</dbReference>
<keyword evidence="10" id="KW-1185">Reference proteome</keyword>
<proteinExistence type="inferred from homology"/>
<dbReference type="InterPro" id="IPR010182">
    <property type="entry name" value="ArgE/DapE"/>
</dbReference>
<comment type="caution">
    <text evidence="9">The sequence shown here is derived from an EMBL/GenBank/DDBJ whole genome shotgun (WGS) entry which is preliminary data.</text>
</comment>
<evidence type="ECO:0000256" key="6">
    <source>
        <dbReference type="ARBA" id="ARBA00022833"/>
    </source>
</evidence>
<dbReference type="InterPro" id="IPR011650">
    <property type="entry name" value="Peptidase_M20_dimer"/>
</dbReference>
<evidence type="ECO:0000256" key="7">
    <source>
        <dbReference type="ARBA" id="ARBA00023285"/>
    </source>
</evidence>
<keyword evidence="4" id="KW-0479">Metal-binding</keyword>
<evidence type="ECO:0000259" key="8">
    <source>
        <dbReference type="Pfam" id="PF07687"/>
    </source>
</evidence>
<protein>
    <submittedName>
        <fullName evidence="9">ArgE/DapE family deacylase</fullName>
    </submittedName>
</protein>
<keyword evidence="7" id="KW-0170">Cobalt</keyword>
<dbReference type="Gene3D" id="3.40.630.10">
    <property type="entry name" value="Zn peptidases"/>
    <property type="match status" value="1"/>
</dbReference>
<evidence type="ECO:0000256" key="1">
    <source>
        <dbReference type="ARBA" id="ARBA00001941"/>
    </source>
</evidence>
<dbReference type="Proteomes" id="UP001596072">
    <property type="component" value="Unassembled WGS sequence"/>
</dbReference>
<dbReference type="InterPro" id="IPR036264">
    <property type="entry name" value="Bact_exopeptidase_dim_dom"/>
</dbReference>
<evidence type="ECO:0000256" key="5">
    <source>
        <dbReference type="ARBA" id="ARBA00022801"/>
    </source>
</evidence>
<evidence type="ECO:0000256" key="2">
    <source>
        <dbReference type="ARBA" id="ARBA00001947"/>
    </source>
</evidence>
<evidence type="ECO:0000256" key="4">
    <source>
        <dbReference type="ARBA" id="ARBA00022723"/>
    </source>
</evidence>
<dbReference type="SUPFAM" id="SSF55031">
    <property type="entry name" value="Bacterial exopeptidase dimerisation domain"/>
    <property type="match status" value="1"/>
</dbReference>
<dbReference type="SUPFAM" id="SSF53187">
    <property type="entry name" value="Zn-dependent exopeptidases"/>
    <property type="match status" value="1"/>
</dbReference>